<feature type="transmembrane region" description="Helical" evidence="9">
    <location>
        <begin position="131"/>
        <end position="152"/>
    </location>
</feature>
<keyword evidence="3" id="KW-1003">Cell membrane</keyword>
<evidence type="ECO:0000256" key="3">
    <source>
        <dbReference type="ARBA" id="ARBA00022475"/>
    </source>
</evidence>
<evidence type="ECO:0000256" key="8">
    <source>
        <dbReference type="ARBA" id="ARBA00038436"/>
    </source>
</evidence>
<feature type="transmembrane region" description="Helical" evidence="9">
    <location>
        <begin position="90"/>
        <end position="111"/>
    </location>
</feature>
<feature type="transmembrane region" description="Helical" evidence="9">
    <location>
        <begin position="51"/>
        <end position="69"/>
    </location>
</feature>
<dbReference type="PANTHER" id="PTHR35011">
    <property type="entry name" value="2,3-DIKETO-L-GULONATE TRAP TRANSPORTER SMALL PERMEASE PROTEIN YIAM"/>
    <property type="match status" value="1"/>
</dbReference>
<name>A0ABT2Z1V9_9RHOB</name>
<comment type="subunit">
    <text evidence="9">The complex comprises the extracytoplasmic solute receptor protein and the two transmembrane proteins.</text>
</comment>
<evidence type="ECO:0000256" key="7">
    <source>
        <dbReference type="ARBA" id="ARBA00023136"/>
    </source>
</evidence>
<dbReference type="Proteomes" id="UP001652503">
    <property type="component" value="Unassembled WGS sequence"/>
</dbReference>
<evidence type="ECO:0000313" key="11">
    <source>
        <dbReference type="EMBL" id="MCV2865125.1"/>
    </source>
</evidence>
<evidence type="ECO:0000256" key="9">
    <source>
        <dbReference type="RuleBase" id="RU369079"/>
    </source>
</evidence>
<dbReference type="Pfam" id="PF04290">
    <property type="entry name" value="DctQ"/>
    <property type="match status" value="1"/>
</dbReference>
<organism evidence="11 12">
    <name type="scientific">Albidovulum sediminicola</name>
    <dbReference type="NCBI Taxonomy" id="2984331"/>
    <lineage>
        <taxon>Bacteria</taxon>
        <taxon>Pseudomonadati</taxon>
        <taxon>Pseudomonadota</taxon>
        <taxon>Alphaproteobacteria</taxon>
        <taxon>Rhodobacterales</taxon>
        <taxon>Paracoccaceae</taxon>
        <taxon>Albidovulum</taxon>
    </lineage>
</organism>
<keyword evidence="2 9" id="KW-0813">Transport</keyword>
<keyword evidence="6 9" id="KW-1133">Transmembrane helix</keyword>
<dbReference type="RefSeq" id="WP_263721641.1">
    <property type="nucleotide sequence ID" value="NZ_JAOWLA010000008.1"/>
</dbReference>
<evidence type="ECO:0000256" key="4">
    <source>
        <dbReference type="ARBA" id="ARBA00022519"/>
    </source>
</evidence>
<keyword evidence="4 9" id="KW-0997">Cell inner membrane</keyword>
<keyword evidence="7 9" id="KW-0472">Membrane</keyword>
<evidence type="ECO:0000256" key="1">
    <source>
        <dbReference type="ARBA" id="ARBA00004429"/>
    </source>
</evidence>
<feature type="transmembrane region" description="Helical" evidence="9">
    <location>
        <begin position="12"/>
        <end position="35"/>
    </location>
</feature>
<gene>
    <name evidence="11" type="ORF">OE647_10320</name>
</gene>
<feature type="domain" description="Tripartite ATP-independent periplasmic transporters DctQ component" evidence="10">
    <location>
        <begin position="31"/>
        <end position="155"/>
    </location>
</feature>
<evidence type="ECO:0000256" key="5">
    <source>
        <dbReference type="ARBA" id="ARBA00022692"/>
    </source>
</evidence>
<dbReference type="PANTHER" id="PTHR35011:SF2">
    <property type="entry name" value="2,3-DIKETO-L-GULONATE TRAP TRANSPORTER SMALL PERMEASE PROTEIN YIAM"/>
    <property type="match status" value="1"/>
</dbReference>
<comment type="subcellular location">
    <subcellularLocation>
        <location evidence="1 9">Cell inner membrane</location>
        <topology evidence="1 9">Multi-pass membrane protein</topology>
    </subcellularLocation>
</comment>
<evidence type="ECO:0000256" key="6">
    <source>
        <dbReference type="ARBA" id="ARBA00022989"/>
    </source>
</evidence>
<keyword evidence="12" id="KW-1185">Reference proteome</keyword>
<comment type="similarity">
    <text evidence="8 9">Belongs to the TRAP transporter small permease family.</text>
</comment>
<sequence length="168" mass="18582">MRNWAGKASGRINAAVEAIVAALMLLLVLDVWLGVMDRYFFHWQLPWPEELARYLMIWAAMLAVSSGISRREHIGLTAFLHKLPKPIRRALLIAMDLLSLALFAYVLWYGVPFANGGATRQAMIFGASLRPFYAAIPAAAAVASVQIALVLLRDLGTHIEEIPEEGLL</sequence>
<reference evidence="11 12" key="1">
    <citation type="submission" date="2022-10" db="EMBL/GenBank/DDBJ databases">
        <title>Defluviimonas sp. nov., isolated from ocean surface water.</title>
        <authorList>
            <person name="He W."/>
            <person name="Wang L."/>
            <person name="Zhang D.-F."/>
        </authorList>
    </citation>
    <scope>NUCLEOTIDE SEQUENCE [LARGE SCALE GENOMIC DNA]</scope>
    <source>
        <strain evidence="11 12">WL0075</strain>
    </source>
</reference>
<dbReference type="EMBL" id="JAOWLA010000008">
    <property type="protein sequence ID" value="MCV2865125.1"/>
    <property type="molecule type" value="Genomic_DNA"/>
</dbReference>
<dbReference type="InterPro" id="IPR007387">
    <property type="entry name" value="TRAP_DctQ"/>
</dbReference>
<comment type="function">
    <text evidence="9">Part of the tripartite ATP-independent periplasmic (TRAP) transport system.</text>
</comment>
<dbReference type="InterPro" id="IPR055348">
    <property type="entry name" value="DctQ"/>
</dbReference>
<proteinExistence type="inferred from homology"/>
<evidence type="ECO:0000256" key="2">
    <source>
        <dbReference type="ARBA" id="ARBA00022448"/>
    </source>
</evidence>
<protein>
    <recommendedName>
        <fullName evidence="9">TRAP transporter small permease protein</fullName>
    </recommendedName>
</protein>
<evidence type="ECO:0000313" key="12">
    <source>
        <dbReference type="Proteomes" id="UP001652503"/>
    </source>
</evidence>
<keyword evidence="5 9" id="KW-0812">Transmembrane</keyword>
<evidence type="ECO:0000259" key="10">
    <source>
        <dbReference type="Pfam" id="PF04290"/>
    </source>
</evidence>
<comment type="caution">
    <text evidence="11">The sequence shown here is derived from an EMBL/GenBank/DDBJ whole genome shotgun (WGS) entry which is preliminary data.</text>
</comment>
<accession>A0ABT2Z1V9</accession>